<dbReference type="InterPro" id="IPR041426">
    <property type="entry name" value="Mos1_HTH"/>
</dbReference>
<proteinExistence type="predicted"/>
<dbReference type="EMBL" id="JAHQIW010002869">
    <property type="protein sequence ID" value="KAJ1356739.1"/>
    <property type="molecule type" value="Genomic_DNA"/>
</dbReference>
<dbReference type="Pfam" id="PF17906">
    <property type="entry name" value="HTH_48"/>
    <property type="match status" value="1"/>
</dbReference>
<dbReference type="AlphaFoldDB" id="A0AAD5QPC7"/>
<dbReference type="Proteomes" id="UP001196413">
    <property type="component" value="Unassembled WGS sequence"/>
</dbReference>
<evidence type="ECO:0000313" key="2">
    <source>
        <dbReference type="EMBL" id="KAJ1356739.1"/>
    </source>
</evidence>
<gene>
    <name evidence="2" type="ORF">KIN20_014489</name>
</gene>
<dbReference type="Gene3D" id="1.10.10.1450">
    <property type="match status" value="1"/>
</dbReference>
<comment type="caution">
    <text evidence="2">The sequence shown here is derived from an EMBL/GenBank/DDBJ whole genome shotgun (WGS) entry which is preliminary data.</text>
</comment>
<accession>A0AAD5QPC7</accession>
<protein>
    <recommendedName>
        <fullName evidence="1">Mos1 transposase HTH domain-containing protein</fullName>
    </recommendedName>
</protein>
<evidence type="ECO:0000313" key="3">
    <source>
        <dbReference type="Proteomes" id="UP001196413"/>
    </source>
</evidence>
<sequence length="100" mass="11235">MERSWEQIRLLLKHEWRIGENANEAASKINGAWGDDTSAEMAAEKWFAKSKAGEKSLECQLLTDGPPEARLIFHAASLAFFSTLYPSSKRVCFNDSSILE</sequence>
<name>A0AAD5QPC7_PARTN</name>
<evidence type="ECO:0000259" key="1">
    <source>
        <dbReference type="Pfam" id="PF17906"/>
    </source>
</evidence>
<reference evidence="2" key="1">
    <citation type="submission" date="2021-06" db="EMBL/GenBank/DDBJ databases">
        <title>Parelaphostrongylus tenuis whole genome reference sequence.</title>
        <authorList>
            <person name="Garwood T.J."/>
            <person name="Larsen P.A."/>
            <person name="Fountain-Jones N.M."/>
            <person name="Garbe J.R."/>
            <person name="Macchietto M.G."/>
            <person name="Kania S.A."/>
            <person name="Gerhold R.W."/>
            <person name="Richards J.E."/>
            <person name="Wolf T.M."/>
        </authorList>
    </citation>
    <scope>NUCLEOTIDE SEQUENCE</scope>
    <source>
        <strain evidence="2">MNPRO001-30</strain>
        <tissue evidence="2">Meninges</tissue>
    </source>
</reference>
<feature type="domain" description="Mos1 transposase HTH" evidence="1">
    <location>
        <begin position="7"/>
        <end position="53"/>
    </location>
</feature>
<organism evidence="2 3">
    <name type="scientific">Parelaphostrongylus tenuis</name>
    <name type="common">Meningeal worm</name>
    <dbReference type="NCBI Taxonomy" id="148309"/>
    <lineage>
        <taxon>Eukaryota</taxon>
        <taxon>Metazoa</taxon>
        <taxon>Ecdysozoa</taxon>
        <taxon>Nematoda</taxon>
        <taxon>Chromadorea</taxon>
        <taxon>Rhabditida</taxon>
        <taxon>Rhabditina</taxon>
        <taxon>Rhabditomorpha</taxon>
        <taxon>Strongyloidea</taxon>
        <taxon>Metastrongylidae</taxon>
        <taxon>Parelaphostrongylus</taxon>
    </lineage>
</organism>
<keyword evidence="3" id="KW-1185">Reference proteome</keyword>